<evidence type="ECO:0000256" key="2">
    <source>
        <dbReference type="SAM" id="Phobius"/>
    </source>
</evidence>
<sequence>MKAVTAILALGLLCSVTEARLSWQHGSMLRGLLQLQPMTATAPMAAAPGAATAPAATATAPLTATAPMATQPAVSEPAAVQPAVQPAATTAPAATSAAEPTEPPAPREFMPGVYVLDEPPPKPAPAPVAATAAAANATGPAAPTPGKNLMVVMTVMGQDAGEIYKNQGALKQQLAAAAGVRPGQIFFYNQTANSDARTGVTAMSLIMNVDCTDTTECARAGATLVNTTSQTRLTDGLAKGGVSLLPGTFQVYGVNSVGRYKGNETLYENKALLAPKTATSALDYNATMARFNSPLATAAGANATAAAGGPGMPLGNFSIPGFTIENATIPTVSAPGLNLTQGLGFGNLSLPGVLPGDVAPAEQPAEPAKPKSAAGVAAAGLAGLPLMVAAAAVLLLL</sequence>
<keyword evidence="2" id="KW-0472">Membrane</keyword>
<proteinExistence type="predicted"/>
<keyword evidence="2" id="KW-0812">Transmembrane</keyword>
<keyword evidence="2" id="KW-1133">Transmembrane helix</keyword>
<evidence type="ECO:0000256" key="3">
    <source>
        <dbReference type="SAM" id="SignalP"/>
    </source>
</evidence>
<feature type="region of interest" description="Disordered" evidence="1">
    <location>
        <begin position="73"/>
        <end position="128"/>
    </location>
</feature>
<accession>A0ABY8UNU0</accession>
<evidence type="ECO:0000256" key="1">
    <source>
        <dbReference type="SAM" id="MobiDB-lite"/>
    </source>
</evidence>
<name>A0ABY8UNU0_TETOB</name>
<keyword evidence="3" id="KW-0732">Signal</keyword>
<evidence type="ECO:0000313" key="5">
    <source>
        <dbReference type="Proteomes" id="UP001244341"/>
    </source>
</evidence>
<evidence type="ECO:0000313" key="4">
    <source>
        <dbReference type="EMBL" id="WIA23229.1"/>
    </source>
</evidence>
<feature type="chain" id="PRO_5045780323" evidence="3">
    <location>
        <begin position="20"/>
        <end position="397"/>
    </location>
</feature>
<keyword evidence="5" id="KW-1185">Reference proteome</keyword>
<reference evidence="4 5" key="1">
    <citation type="submission" date="2023-05" db="EMBL/GenBank/DDBJ databases">
        <title>A 100% complete, gapless, phased diploid assembly of the Scenedesmus obliquus UTEX 3031 genome.</title>
        <authorList>
            <person name="Biondi T.C."/>
            <person name="Hanschen E.R."/>
            <person name="Kwon T."/>
            <person name="Eng W."/>
            <person name="Kruse C.P.S."/>
            <person name="Koehler S.I."/>
            <person name="Kunde Y."/>
            <person name="Gleasner C.D."/>
            <person name="You Mak K.T."/>
            <person name="Polle J."/>
            <person name="Hovde B.T."/>
            <person name="Starkenburg S.R."/>
        </authorList>
    </citation>
    <scope>NUCLEOTIDE SEQUENCE [LARGE SCALE GENOMIC DNA]</scope>
    <source>
        <strain evidence="4 5">DOE0152z</strain>
    </source>
</reference>
<feature type="signal peptide" evidence="3">
    <location>
        <begin position="1"/>
        <end position="19"/>
    </location>
</feature>
<protein>
    <submittedName>
        <fullName evidence="4">Uncharacterized protein</fullName>
    </submittedName>
</protein>
<organism evidence="4 5">
    <name type="scientific">Tetradesmus obliquus</name>
    <name type="common">Green alga</name>
    <name type="synonym">Acutodesmus obliquus</name>
    <dbReference type="NCBI Taxonomy" id="3088"/>
    <lineage>
        <taxon>Eukaryota</taxon>
        <taxon>Viridiplantae</taxon>
        <taxon>Chlorophyta</taxon>
        <taxon>core chlorophytes</taxon>
        <taxon>Chlorophyceae</taxon>
        <taxon>CS clade</taxon>
        <taxon>Sphaeropleales</taxon>
        <taxon>Scenedesmaceae</taxon>
        <taxon>Tetradesmus</taxon>
    </lineage>
</organism>
<feature type="compositionally biased region" description="Low complexity" evidence="1">
    <location>
        <begin position="73"/>
        <end position="100"/>
    </location>
</feature>
<dbReference type="EMBL" id="CP126223">
    <property type="protein sequence ID" value="WIA23229.1"/>
    <property type="molecule type" value="Genomic_DNA"/>
</dbReference>
<feature type="transmembrane region" description="Helical" evidence="2">
    <location>
        <begin position="373"/>
        <end position="396"/>
    </location>
</feature>
<dbReference type="Proteomes" id="UP001244341">
    <property type="component" value="Chromosome 16b"/>
</dbReference>
<gene>
    <name evidence="4" type="ORF">OEZ85_000002</name>
</gene>